<dbReference type="SUPFAM" id="SSF52540">
    <property type="entry name" value="P-loop containing nucleoside triphosphate hydrolases"/>
    <property type="match status" value="1"/>
</dbReference>
<dbReference type="PIRSF" id="PIRSF002401">
    <property type="entry name" value="GTP_bd_Obg/CgtA"/>
    <property type="match status" value="1"/>
</dbReference>
<feature type="domain" description="Obg" evidence="6">
    <location>
        <begin position="41"/>
        <end position="196"/>
    </location>
</feature>
<dbReference type="GO" id="GO:0000287">
    <property type="term" value="F:magnesium ion binding"/>
    <property type="evidence" value="ECO:0007669"/>
    <property type="project" value="InterPro"/>
</dbReference>
<name>A0A8I6RZ08_CIMLE</name>
<dbReference type="InterPro" id="IPR006073">
    <property type="entry name" value="GTP-bd"/>
</dbReference>
<comment type="similarity">
    <text evidence="1">Belongs to the TRAFAC class OBG-HflX-like GTPase superfamily. OBG GTPase family.</text>
</comment>
<dbReference type="HAMAP" id="MF_01454">
    <property type="entry name" value="GTPase_Obg"/>
    <property type="match status" value="1"/>
</dbReference>
<keyword evidence="8" id="KW-1185">Reference proteome</keyword>
<evidence type="ECO:0000313" key="7">
    <source>
        <dbReference type="EnsemblMetazoa" id="XP_014252461.1"/>
    </source>
</evidence>
<dbReference type="PANTHER" id="PTHR11702:SF31">
    <property type="entry name" value="MITOCHONDRIAL RIBOSOME-ASSOCIATED GTPASE 2"/>
    <property type="match status" value="1"/>
</dbReference>
<protein>
    <recommendedName>
        <fullName evidence="9">Mitochondrial ribosome-associated GTPase</fullName>
    </recommendedName>
</protein>
<accession>A0A8I6RZ08</accession>
<dbReference type="SUPFAM" id="SSF82051">
    <property type="entry name" value="Obg GTP-binding protein N-terminal domain"/>
    <property type="match status" value="1"/>
</dbReference>
<evidence type="ECO:0000256" key="4">
    <source>
        <dbReference type="ARBA" id="ARBA00023134"/>
    </source>
</evidence>
<dbReference type="Gene3D" id="3.40.50.300">
    <property type="entry name" value="P-loop containing nucleotide triphosphate hydrolases"/>
    <property type="match status" value="1"/>
</dbReference>
<dbReference type="InterPro" id="IPR014100">
    <property type="entry name" value="GTP-bd_Obg/CgtA"/>
</dbReference>
<dbReference type="PROSITE" id="PS51883">
    <property type="entry name" value="OBG"/>
    <property type="match status" value="1"/>
</dbReference>
<keyword evidence="4" id="KW-0342">GTP-binding</keyword>
<dbReference type="InterPro" id="IPR006169">
    <property type="entry name" value="GTP1_OBG_dom"/>
</dbReference>
<dbReference type="Pfam" id="PF01926">
    <property type="entry name" value="MMR_HSR1"/>
    <property type="match status" value="1"/>
</dbReference>
<dbReference type="OrthoDB" id="347018at2759"/>
<evidence type="ECO:0000256" key="1">
    <source>
        <dbReference type="ARBA" id="ARBA00007699"/>
    </source>
</evidence>
<dbReference type="GO" id="GO:0005525">
    <property type="term" value="F:GTP binding"/>
    <property type="evidence" value="ECO:0007669"/>
    <property type="project" value="UniProtKB-KW"/>
</dbReference>
<dbReference type="GO" id="GO:0003924">
    <property type="term" value="F:GTPase activity"/>
    <property type="evidence" value="ECO:0007669"/>
    <property type="project" value="InterPro"/>
</dbReference>
<dbReference type="Gene3D" id="2.70.210.12">
    <property type="entry name" value="GTP1/OBG domain"/>
    <property type="match status" value="1"/>
</dbReference>
<dbReference type="EnsemblMetazoa" id="XM_014396975.2">
    <property type="protein sequence ID" value="XP_014252461.1"/>
    <property type="gene ID" value="LOC106668326"/>
</dbReference>
<reference evidence="7" key="1">
    <citation type="submission" date="2022-01" db="UniProtKB">
        <authorList>
            <consortium name="EnsemblMetazoa"/>
        </authorList>
    </citation>
    <scope>IDENTIFICATION</scope>
</reference>
<evidence type="ECO:0000256" key="3">
    <source>
        <dbReference type="ARBA" id="ARBA00022741"/>
    </source>
</evidence>
<dbReference type="Proteomes" id="UP000494040">
    <property type="component" value="Unassembled WGS sequence"/>
</dbReference>
<dbReference type="GeneID" id="106668326"/>
<dbReference type="InterPro" id="IPR031167">
    <property type="entry name" value="G_OBG"/>
</dbReference>
<keyword evidence="2" id="KW-0690">Ribosome biogenesis</keyword>
<feature type="domain" description="OBG-type G" evidence="5">
    <location>
        <begin position="197"/>
        <end position="362"/>
    </location>
</feature>
<dbReference type="InterPro" id="IPR045086">
    <property type="entry name" value="OBG_GTPase"/>
</dbReference>
<dbReference type="CDD" id="cd01898">
    <property type="entry name" value="Obg"/>
    <property type="match status" value="1"/>
</dbReference>
<proteinExistence type="inferred from homology"/>
<evidence type="ECO:0000259" key="6">
    <source>
        <dbReference type="PROSITE" id="PS51883"/>
    </source>
</evidence>
<evidence type="ECO:0000313" key="8">
    <source>
        <dbReference type="Proteomes" id="UP000494040"/>
    </source>
</evidence>
<dbReference type="AlphaFoldDB" id="A0A8I6RZ08"/>
<dbReference type="OMA" id="VVFDWEP"/>
<organism evidence="7 8">
    <name type="scientific">Cimex lectularius</name>
    <name type="common">Bed bug</name>
    <name type="synonym">Acanthia lectularia</name>
    <dbReference type="NCBI Taxonomy" id="79782"/>
    <lineage>
        <taxon>Eukaryota</taxon>
        <taxon>Metazoa</taxon>
        <taxon>Ecdysozoa</taxon>
        <taxon>Arthropoda</taxon>
        <taxon>Hexapoda</taxon>
        <taxon>Insecta</taxon>
        <taxon>Pterygota</taxon>
        <taxon>Neoptera</taxon>
        <taxon>Paraneoptera</taxon>
        <taxon>Hemiptera</taxon>
        <taxon>Heteroptera</taxon>
        <taxon>Panheteroptera</taxon>
        <taxon>Cimicomorpha</taxon>
        <taxon>Cimicidae</taxon>
        <taxon>Cimex</taxon>
    </lineage>
</organism>
<dbReference type="NCBIfam" id="NF008956">
    <property type="entry name" value="PRK12299.1"/>
    <property type="match status" value="1"/>
</dbReference>
<dbReference type="NCBIfam" id="TIGR02729">
    <property type="entry name" value="Obg_CgtA"/>
    <property type="match status" value="1"/>
</dbReference>
<dbReference type="GO" id="GO:0042254">
    <property type="term" value="P:ribosome biogenesis"/>
    <property type="evidence" value="ECO:0007669"/>
    <property type="project" value="UniProtKB-UniRule"/>
</dbReference>
<dbReference type="PROSITE" id="PS51710">
    <property type="entry name" value="G_OBG"/>
    <property type="match status" value="1"/>
</dbReference>
<dbReference type="GO" id="GO:0005739">
    <property type="term" value="C:mitochondrion"/>
    <property type="evidence" value="ECO:0007669"/>
    <property type="project" value="TreeGrafter"/>
</dbReference>
<evidence type="ECO:0000256" key="2">
    <source>
        <dbReference type="ARBA" id="ARBA00022517"/>
    </source>
</evidence>
<dbReference type="Pfam" id="PF01018">
    <property type="entry name" value="GTP1_OBG"/>
    <property type="match status" value="1"/>
</dbReference>
<dbReference type="FunFam" id="2.70.210.12:FF:000001">
    <property type="entry name" value="GTPase Obg"/>
    <property type="match status" value="1"/>
</dbReference>
<dbReference type="PRINTS" id="PR00326">
    <property type="entry name" value="GTP1OBG"/>
</dbReference>
<dbReference type="InterPro" id="IPR027417">
    <property type="entry name" value="P-loop_NTPase"/>
</dbReference>
<dbReference type="InterPro" id="IPR036726">
    <property type="entry name" value="GTP1_OBG_dom_sf"/>
</dbReference>
<evidence type="ECO:0008006" key="9">
    <source>
        <dbReference type="Google" id="ProtNLM"/>
    </source>
</evidence>
<keyword evidence="3" id="KW-0547">Nucleotide-binding</keyword>
<dbReference type="RefSeq" id="XP_014252461.1">
    <property type="nucleotide sequence ID" value="XM_014396975.2"/>
</dbReference>
<dbReference type="InterPro" id="IPR005225">
    <property type="entry name" value="Small_GTP-bd"/>
</dbReference>
<dbReference type="PANTHER" id="PTHR11702">
    <property type="entry name" value="DEVELOPMENTALLY REGULATED GTP-BINDING PROTEIN-RELATED"/>
    <property type="match status" value="1"/>
</dbReference>
<sequence>MISSMICISNPIVRRCLRKLCTDVPFPLRPVKSKSQWKETRDFIDSRRVRAIAGNGGDGCISLLHLWSNENAGTDGGDGGNGGHVLIQASTNIKDLDHVTTVLQAENGEKGKNKDCHGKNAQHTIIQVPVGTAVKSLTGEHLGDLDKEGAMYVLARGGAGGKGNAYFVTDTQQTPLVAEYGANGEDRSYILEIKSMANFGLVGLPNAGKSTLLQAISRAKPKVASYPFTTIRPSVGIIMYSDYEQLAVADLPGLIEGSHKNRGLGIQFLKHLERCACLLYIVDVSQNPTSALEILKNEVGSYNSKLLQRPYLIVANKIDLPAAEEGLREMNKQEDPDKVIAISAKFGKNITKLLYLLREIYDKEYQRKHENNA</sequence>
<dbReference type="NCBIfam" id="TIGR00231">
    <property type="entry name" value="small_GTP"/>
    <property type="match status" value="1"/>
</dbReference>
<evidence type="ECO:0000259" key="5">
    <source>
        <dbReference type="PROSITE" id="PS51710"/>
    </source>
</evidence>